<proteinExistence type="predicted"/>
<keyword evidence="1" id="KW-0175">Coiled coil</keyword>
<protein>
    <submittedName>
        <fullName evidence="3">Uncharacterized protein</fullName>
    </submittedName>
</protein>
<name>A0A5N5T847_9CRUS</name>
<evidence type="ECO:0000313" key="4">
    <source>
        <dbReference type="Proteomes" id="UP000326759"/>
    </source>
</evidence>
<evidence type="ECO:0000256" key="1">
    <source>
        <dbReference type="SAM" id="Coils"/>
    </source>
</evidence>
<dbReference type="AlphaFoldDB" id="A0A5N5T847"/>
<reference evidence="3 4" key="1">
    <citation type="journal article" date="2019" name="PLoS Biol.">
        <title>Sex chromosomes control vertical transmission of feminizing Wolbachia symbionts in an isopod.</title>
        <authorList>
            <person name="Becking T."/>
            <person name="Chebbi M.A."/>
            <person name="Giraud I."/>
            <person name="Moumen B."/>
            <person name="Laverre T."/>
            <person name="Caubet Y."/>
            <person name="Peccoud J."/>
            <person name="Gilbert C."/>
            <person name="Cordaux R."/>
        </authorList>
    </citation>
    <scope>NUCLEOTIDE SEQUENCE [LARGE SCALE GENOMIC DNA]</scope>
    <source>
        <strain evidence="3">ANa2</strain>
        <tissue evidence="3">Whole body excluding digestive tract and cuticle</tissue>
    </source>
</reference>
<accession>A0A5N5T847</accession>
<feature type="region of interest" description="Disordered" evidence="2">
    <location>
        <begin position="70"/>
        <end position="115"/>
    </location>
</feature>
<organism evidence="3 4">
    <name type="scientific">Armadillidium nasatum</name>
    <dbReference type="NCBI Taxonomy" id="96803"/>
    <lineage>
        <taxon>Eukaryota</taxon>
        <taxon>Metazoa</taxon>
        <taxon>Ecdysozoa</taxon>
        <taxon>Arthropoda</taxon>
        <taxon>Crustacea</taxon>
        <taxon>Multicrustacea</taxon>
        <taxon>Malacostraca</taxon>
        <taxon>Eumalacostraca</taxon>
        <taxon>Peracarida</taxon>
        <taxon>Isopoda</taxon>
        <taxon>Oniscidea</taxon>
        <taxon>Crinocheta</taxon>
        <taxon>Armadillidiidae</taxon>
        <taxon>Armadillidium</taxon>
    </lineage>
</organism>
<gene>
    <name evidence="3" type="ORF">Anas_10314</name>
</gene>
<keyword evidence="4" id="KW-1185">Reference proteome</keyword>
<feature type="compositionally biased region" description="Acidic residues" evidence="2">
    <location>
        <begin position="92"/>
        <end position="104"/>
    </location>
</feature>
<evidence type="ECO:0000313" key="3">
    <source>
        <dbReference type="EMBL" id="KAB7502218.1"/>
    </source>
</evidence>
<dbReference type="EMBL" id="SEYY01008272">
    <property type="protein sequence ID" value="KAB7502218.1"/>
    <property type="molecule type" value="Genomic_DNA"/>
</dbReference>
<dbReference type="Proteomes" id="UP000326759">
    <property type="component" value="Unassembled WGS sequence"/>
</dbReference>
<sequence>MFFPKLQSNHIKKRDVYREIYEKLIPHCDQPGLTHEITITEDCVRTEQRTGKVKYYQFYDEVEELFQQFQKDKETAEPSSTEDNMPHLVEDSSSDEESEKEQQEEERLRGKRSWKRRKRERLPNISRAVEMSMKELVSEHQQMVHCEMRKTKTIEKTCEVKDTLSKGIIDAINRRTDVLERQQASSYRINDILATLQKYECKLENMDSRLLKLESTMYRIENLLEKIANKLNEKYAL</sequence>
<comment type="caution">
    <text evidence="3">The sequence shown here is derived from an EMBL/GenBank/DDBJ whole genome shotgun (WGS) entry which is preliminary data.</text>
</comment>
<evidence type="ECO:0000256" key="2">
    <source>
        <dbReference type="SAM" id="MobiDB-lite"/>
    </source>
</evidence>
<feature type="coiled-coil region" evidence="1">
    <location>
        <begin position="189"/>
        <end position="233"/>
    </location>
</feature>